<feature type="chain" id="PRO_5012227878" evidence="11">
    <location>
        <begin position="20"/>
        <end position="246"/>
    </location>
</feature>
<evidence type="ECO:0000256" key="1">
    <source>
        <dbReference type="ARBA" id="ARBA00004115"/>
    </source>
</evidence>
<evidence type="ECO:0000256" key="8">
    <source>
        <dbReference type="ARBA" id="ARBA00038311"/>
    </source>
</evidence>
<feature type="transmembrane region" description="Helical" evidence="10">
    <location>
        <begin position="177"/>
        <end position="196"/>
    </location>
</feature>
<keyword evidence="6 10" id="KW-0472">Membrane</keyword>
<evidence type="ECO:0000313" key="13">
    <source>
        <dbReference type="Proteomes" id="UP000182259"/>
    </source>
</evidence>
<evidence type="ECO:0000256" key="2">
    <source>
        <dbReference type="ARBA" id="ARBA00022692"/>
    </source>
</evidence>
<evidence type="ECO:0000256" key="11">
    <source>
        <dbReference type="SAM" id="SignalP"/>
    </source>
</evidence>
<keyword evidence="3 11" id="KW-0732">Signal</keyword>
<keyword evidence="2 10" id="KW-0812">Transmembrane</keyword>
<proteinExistence type="inferred from homology"/>
<feature type="compositionally biased region" description="Basic residues" evidence="9">
    <location>
        <begin position="235"/>
        <end position="246"/>
    </location>
</feature>
<reference evidence="12 13" key="1">
    <citation type="submission" date="2016-10" db="EMBL/GenBank/DDBJ databases">
        <authorList>
            <person name="de Groot N.N."/>
        </authorList>
    </citation>
    <scope>NUCLEOTIDE SEQUENCE [LARGE SCALE GENOMIC DNA]</scope>
    <source>
        <strain evidence="12 13">PYCC 4715</strain>
    </source>
</reference>
<evidence type="ECO:0000256" key="7">
    <source>
        <dbReference type="ARBA" id="ARBA00037565"/>
    </source>
</evidence>
<sequence length="246" mass="27099">MKFSIFALSLLATVTKVICDGADEDTLGQQKAAYFGSAKPDSELANFEVDYLILEYPDADKNEVIQMWQGEQINVRHTITNQEDTDITVVGLGGSFRDPITGEFKVNLTANSVGPVVIEPGKSVNVGQMITLDFVPGNYFLAPQVYVTFKDELKAIQARAQLAVVKEVPISFFNPQLLFLELIFVVLAGAIGYIFFPAFFQTYLKGTAPITKASTTKSATTSGFDPAWVPSHHQVTQKRTKTRKAY</sequence>
<protein>
    <submittedName>
        <fullName evidence="12">CIC11C00000001749</fullName>
    </submittedName>
</protein>
<accession>A0A1L0CZM6</accession>
<feature type="signal peptide" evidence="11">
    <location>
        <begin position="1"/>
        <end position="19"/>
    </location>
</feature>
<feature type="region of interest" description="Disordered" evidence="9">
    <location>
        <begin position="224"/>
        <end position="246"/>
    </location>
</feature>
<evidence type="ECO:0000313" key="12">
    <source>
        <dbReference type="EMBL" id="SGZ49149.1"/>
    </source>
</evidence>
<dbReference type="EMBL" id="LT635764">
    <property type="protein sequence ID" value="SGZ49149.1"/>
    <property type="molecule type" value="Genomic_DNA"/>
</dbReference>
<name>A0A1L0CZM6_9ASCO</name>
<dbReference type="AlphaFoldDB" id="A0A1L0CZM6"/>
<organism evidence="12 13">
    <name type="scientific">Sungouiella intermedia</name>
    <dbReference type="NCBI Taxonomy" id="45354"/>
    <lineage>
        <taxon>Eukaryota</taxon>
        <taxon>Fungi</taxon>
        <taxon>Dikarya</taxon>
        <taxon>Ascomycota</taxon>
        <taxon>Saccharomycotina</taxon>
        <taxon>Pichiomycetes</taxon>
        <taxon>Metschnikowiaceae</taxon>
        <taxon>Sungouiella</taxon>
    </lineage>
</organism>
<evidence type="ECO:0000256" key="5">
    <source>
        <dbReference type="ARBA" id="ARBA00022989"/>
    </source>
</evidence>
<gene>
    <name evidence="12" type="ORF">SAMEA4029009_CIC11G00000001749</name>
</gene>
<keyword evidence="5 10" id="KW-1133">Transmembrane helix</keyword>
<dbReference type="InterPro" id="IPR005595">
    <property type="entry name" value="TRAP_alpha"/>
</dbReference>
<evidence type="ECO:0000256" key="3">
    <source>
        <dbReference type="ARBA" id="ARBA00022729"/>
    </source>
</evidence>
<evidence type="ECO:0000256" key="4">
    <source>
        <dbReference type="ARBA" id="ARBA00022824"/>
    </source>
</evidence>
<comment type="subcellular location">
    <subcellularLocation>
        <location evidence="1">Endoplasmic reticulum membrane</location>
        <topology evidence="1">Single-pass type I membrane protein</topology>
    </subcellularLocation>
</comment>
<dbReference type="GO" id="GO:0005789">
    <property type="term" value="C:endoplasmic reticulum membrane"/>
    <property type="evidence" value="ECO:0007669"/>
    <property type="project" value="UniProtKB-SubCell"/>
</dbReference>
<dbReference type="Pfam" id="PF03896">
    <property type="entry name" value="TRAP_alpha"/>
    <property type="match status" value="1"/>
</dbReference>
<keyword evidence="4" id="KW-0256">Endoplasmic reticulum</keyword>
<evidence type="ECO:0000256" key="9">
    <source>
        <dbReference type="SAM" id="MobiDB-lite"/>
    </source>
</evidence>
<evidence type="ECO:0000256" key="6">
    <source>
        <dbReference type="ARBA" id="ARBA00023136"/>
    </source>
</evidence>
<comment type="similarity">
    <text evidence="8">Belongs to the IRC22 family.</text>
</comment>
<comment type="function">
    <text evidence="7">Is probably involved in a pathway contributing to genomic integrity.</text>
</comment>
<dbReference type="Proteomes" id="UP000182259">
    <property type="component" value="Chromosome I"/>
</dbReference>
<evidence type="ECO:0000256" key="10">
    <source>
        <dbReference type="SAM" id="Phobius"/>
    </source>
</evidence>